<organism evidence="3 4">
    <name type="scientific">Phytohabitans houttuyneae</name>
    <dbReference type="NCBI Taxonomy" id="1076126"/>
    <lineage>
        <taxon>Bacteria</taxon>
        <taxon>Bacillati</taxon>
        <taxon>Actinomycetota</taxon>
        <taxon>Actinomycetes</taxon>
        <taxon>Micromonosporales</taxon>
        <taxon>Micromonosporaceae</taxon>
    </lineage>
</organism>
<dbReference type="Gene3D" id="3.30.365.10">
    <property type="entry name" value="Aldehyde oxidase/xanthine dehydrogenase, molybdopterin binding domain"/>
    <property type="match status" value="4"/>
</dbReference>
<dbReference type="PIRSF" id="PIRSF036389">
    <property type="entry name" value="IOR_B"/>
    <property type="match status" value="1"/>
</dbReference>
<dbReference type="InterPro" id="IPR000674">
    <property type="entry name" value="Ald_Oxase/Xan_DH_a/b"/>
</dbReference>
<keyword evidence="1" id="KW-0732">Signal</keyword>
<dbReference type="InterPro" id="IPR006311">
    <property type="entry name" value="TAT_signal"/>
</dbReference>
<dbReference type="InterPro" id="IPR012368">
    <property type="entry name" value="OxRdtase_Mopterin-bd_su_IorB"/>
</dbReference>
<dbReference type="SMART" id="SM01008">
    <property type="entry name" value="Ald_Xan_dh_C"/>
    <property type="match status" value="1"/>
</dbReference>
<dbReference type="GO" id="GO:0016491">
    <property type="term" value="F:oxidoreductase activity"/>
    <property type="evidence" value="ECO:0007669"/>
    <property type="project" value="InterPro"/>
</dbReference>
<protein>
    <submittedName>
        <fullName evidence="3">Aldehyde dehydrogenase</fullName>
    </submittedName>
</protein>
<dbReference type="InterPro" id="IPR008274">
    <property type="entry name" value="AldOxase/xan_DH_MoCoBD1"/>
</dbReference>
<name>A0A6V8KGI5_9ACTN</name>
<dbReference type="EMBL" id="BLPF01000002">
    <property type="protein sequence ID" value="GFJ80807.1"/>
    <property type="molecule type" value="Genomic_DNA"/>
</dbReference>
<evidence type="ECO:0000256" key="1">
    <source>
        <dbReference type="SAM" id="SignalP"/>
    </source>
</evidence>
<sequence length="680" mass="70853">MITRRSFLTAGALVVAVPVATAARPASAAPGAELPDLAPTVFVRVDRHGRVVATVPKPDTGQGVRTMAAVLVAEELAVEVADVTLEQALGDTARYGSQSVGNSMSSRHLTQPLRTAAATARCLLVAAAAARWQVPVAECVARRGRVEHPGRRPLHYRELVGEAAAIDPATVPVVLTPPDQWRLIGSTRAGRADARAIVTGRARYGVESAPPGGLIAVVARPSWIGAQVDTVDDAAARAVAGVVAVIRLTPPGDGQGGVAVVATSTAAALRGRDALRVTWTGGNPAADSRAWLADLETALPPLVGTPDMLRVFRMPLLAHAPMEPMNATAHVTASEVRVWAPVQNPGGLRTQLAAQLGRPEAEVTVTPTLAGGAFGRRIEVDPVQEAVACSRTVGQSVTVRWTRDDDTRHDSYRPMSVHRLGATLGPDGVPTSRVHQVATWPLTVSPPFSSPAVVRASGNHFPYAVPGEVSVTLRPAPLRTGFWRSVYAGQFAYAEECFLGEIARRGGHDQVDLRRRLLPAASRLHAVLDAAALRAPAPEAGQSRGVACHLEYDSAIAVIVTADPAARKVLRVTAAVDVGVPIHPSGVVAQVEGTVVDALSTVLGAQITVRDGAVVESSFRDYAWARITDCPDIDVVTVQSDAPIGGLGELAYPPAAAAIAMALAGNGEPVTGMPYGVEVG</sequence>
<dbReference type="Gene3D" id="3.90.1170.50">
    <property type="entry name" value="Aldehyde oxidase/xanthine dehydrogenase, a/b hammerhead"/>
    <property type="match status" value="1"/>
</dbReference>
<comment type="caution">
    <text evidence="3">The sequence shown here is derived from an EMBL/GenBank/DDBJ whole genome shotgun (WGS) entry which is preliminary data.</text>
</comment>
<evidence type="ECO:0000313" key="3">
    <source>
        <dbReference type="EMBL" id="GFJ80807.1"/>
    </source>
</evidence>
<feature type="chain" id="PRO_5028915797" evidence="1">
    <location>
        <begin position="29"/>
        <end position="680"/>
    </location>
</feature>
<gene>
    <name evidence="3" type="ORF">Phou_049870</name>
</gene>
<dbReference type="AlphaFoldDB" id="A0A6V8KGI5"/>
<dbReference type="PANTHER" id="PTHR47495">
    <property type="entry name" value="ALDEHYDE DEHYDROGENASE"/>
    <property type="match status" value="1"/>
</dbReference>
<dbReference type="InterPro" id="IPR037165">
    <property type="entry name" value="AldOxase/xan_DH_Mopterin-bd_sf"/>
</dbReference>
<dbReference type="InterPro" id="IPR046867">
    <property type="entry name" value="AldOxase/xan_DH_MoCoBD2"/>
</dbReference>
<dbReference type="InterPro" id="IPR052516">
    <property type="entry name" value="N-heterocyclic_Hydroxylase"/>
</dbReference>
<dbReference type="SUPFAM" id="SSF56003">
    <property type="entry name" value="Molybdenum cofactor-binding domain"/>
    <property type="match status" value="2"/>
</dbReference>
<reference evidence="3 4" key="2">
    <citation type="submission" date="2020-03" db="EMBL/GenBank/DDBJ databases">
        <authorList>
            <person name="Ichikawa N."/>
            <person name="Kimura A."/>
            <person name="Kitahashi Y."/>
            <person name="Uohara A."/>
        </authorList>
    </citation>
    <scope>NUCLEOTIDE SEQUENCE [LARGE SCALE GENOMIC DNA]</scope>
    <source>
        <strain evidence="3 4">NBRC 108639</strain>
    </source>
</reference>
<dbReference type="Pfam" id="PF02738">
    <property type="entry name" value="MoCoBD_1"/>
    <property type="match status" value="1"/>
</dbReference>
<feature type="signal peptide" evidence="1">
    <location>
        <begin position="1"/>
        <end position="28"/>
    </location>
</feature>
<dbReference type="RefSeq" id="WP_173059106.1">
    <property type="nucleotide sequence ID" value="NZ_BAABGO010000029.1"/>
</dbReference>
<keyword evidence="4" id="KW-1185">Reference proteome</keyword>
<evidence type="ECO:0000259" key="2">
    <source>
        <dbReference type="SMART" id="SM01008"/>
    </source>
</evidence>
<dbReference type="SUPFAM" id="SSF54665">
    <property type="entry name" value="CO dehydrogenase molybdoprotein N-domain-like"/>
    <property type="match status" value="1"/>
</dbReference>
<dbReference type="Proteomes" id="UP000482800">
    <property type="component" value="Unassembled WGS sequence"/>
</dbReference>
<feature type="domain" description="Aldehyde oxidase/xanthine dehydrogenase a/b hammerhead" evidence="2">
    <location>
        <begin position="199"/>
        <end position="283"/>
    </location>
</feature>
<accession>A0A6V8KGI5</accession>
<proteinExistence type="predicted"/>
<dbReference type="PROSITE" id="PS51318">
    <property type="entry name" value="TAT"/>
    <property type="match status" value="1"/>
</dbReference>
<dbReference type="Pfam" id="PF20256">
    <property type="entry name" value="MoCoBD_2"/>
    <property type="match status" value="2"/>
</dbReference>
<reference evidence="3 4" key="1">
    <citation type="submission" date="2020-03" db="EMBL/GenBank/DDBJ databases">
        <title>Whole genome shotgun sequence of Phytohabitans houttuyneae NBRC 108639.</title>
        <authorList>
            <person name="Komaki H."/>
            <person name="Tamura T."/>
        </authorList>
    </citation>
    <scope>NUCLEOTIDE SEQUENCE [LARGE SCALE GENOMIC DNA]</scope>
    <source>
        <strain evidence="3 4">NBRC 108639</strain>
    </source>
</reference>
<dbReference type="PANTHER" id="PTHR47495:SF1">
    <property type="entry name" value="BLL3820 PROTEIN"/>
    <property type="match status" value="1"/>
</dbReference>
<evidence type="ECO:0000313" key="4">
    <source>
        <dbReference type="Proteomes" id="UP000482800"/>
    </source>
</evidence>
<dbReference type="InterPro" id="IPR036856">
    <property type="entry name" value="Ald_Oxase/Xan_DH_a/b_sf"/>
</dbReference>